<feature type="region of interest" description="Disordered" evidence="17">
    <location>
        <begin position="1313"/>
        <end position="1339"/>
    </location>
</feature>
<keyword evidence="10" id="KW-0479">Metal-binding</keyword>
<dbReference type="PROSITE" id="PS01159">
    <property type="entry name" value="WW_DOMAIN_1"/>
    <property type="match status" value="1"/>
</dbReference>
<feature type="region of interest" description="Disordered" evidence="17">
    <location>
        <begin position="311"/>
        <end position="427"/>
    </location>
</feature>
<keyword evidence="23" id="KW-1185">Reference proteome</keyword>
<keyword evidence="13" id="KW-0156">Chromatin regulator</keyword>
<dbReference type="InterPro" id="IPR013257">
    <property type="entry name" value="SRI"/>
</dbReference>
<evidence type="ECO:0000256" key="15">
    <source>
        <dbReference type="ARBA" id="ARBA00023163"/>
    </source>
</evidence>
<feature type="compositionally biased region" description="Acidic residues" evidence="17">
    <location>
        <begin position="84"/>
        <end position="109"/>
    </location>
</feature>
<evidence type="ECO:0000256" key="9">
    <source>
        <dbReference type="ARBA" id="ARBA00022691"/>
    </source>
</evidence>
<evidence type="ECO:0000313" key="22">
    <source>
        <dbReference type="EMBL" id="CAH0382484.1"/>
    </source>
</evidence>
<sequence>MPRKKRGGKAGAPPKRASTAKSHASSNGSDTESDKCQRNSLTKDKADYPKTLSSVSSGKTPLIHKKFGKVMMVEDQACLNSDTPADDNGENENENEMDNDLESDNDLEDMSSSYKPQDIQQMILGDLTEVTVQRDDGDDDISDEPSEKTWTPTASEWKEAPIQNTVCSTSDDVVSSTKESKQEVVQKDDSDSKVVSKFISLAERKIYYSDSDSQTTERKFFSDDESALSDEEHSKEENDLSVVHCFQEAIDQETGFVKQSPMKPKCDESSVKVGSSLDKCDDSFKSLSQVSELDGSVSKSDRAKVRTLKNISNNFNSSEKSNFRSRSGSSDTTSSESGSNSSSSVRKSSRIRSNGLKVNSVSELRSDNKVPELLPPLPSYDGDKPVKVKSRWRRASEREVEMAGGNQPTSESELSSPKATCVPPPPSVNDVPKGMSCEVAEKLRNFIMLDENEYLTQRSISKDAKRMVCECGSTKEELAPHEKGCGEYCLNRILMIECGSRCPLYSRCSNKQFQNREYVKCEVFKTEKKGYGIRALEEIPSGAFLFEYVGEVLDPKEFRRRAKDYAKDKNQHYYFMALKNDSIIDATIKGNISRFINHSCDPNAETQKWTVNGELRIGFFSRRTIAAGEELTFDYQLQRYGKEAQRCHCETALCRGWIGQDPNKESPDPVNDFDESKDEKRREKKEKERRRKEDKRQKDFKEFLDTVDPEEEIEKLCSTGLRSRADTLTLCRHLLRVEDLPLRLKLLQVLRSAEQPVRRLFLDYHGLRLLWTWMNDNSLCSDSNFQLEVLETLEKLPISNKTIVQDSKVMSVVEKWSSSESEGKTELEVDVKKEDVEKGGPEDSHQVKKQVIELAKKLLSEWQSLKELFRIPKKERIEQLKEHEREADRGYIRDLEHNKHKSKSYDRREQNRYSWVNPDYRKDWDWDRKRSRDGSPDYDRPRKSRFEDRQDRNSKERRRILGVDDDENCYLEQDQRQFDDERQQEEMWRNNGRDPNSGPCYPRPLGPWPPFPPDPNMMPSDMPPPDLGLYGPPNGGNPPGPMMYPPGPMMGRPPMPFGVDPSCMSFPPMTPQPPVFNPQDPNFQPPVPMYPQQTNMPPMPMGPPMGPGQNWPVENAAPFPPMPNQETNYSQMPPLPPGELAQPQSSVVPPMPPSFTAPIIKLPPKWRSATDTLGRTYYYHAKTRVSQWEPPPWQPLLTNTASDSSSDSDDDEDSLSDDDDSDDSENDSDRMEENNGVQGDNDEDDYDLNELTAGMNKSITDGPGTVIDPKKKRREGLVEERIISPNYDVEKDRQRSREKKKKYRELKERLRDEKMKKRRHKESSITVKPKTKCESVAADTSSGPARKIKDQFRLNMAGVIVHYLNPYRKPDCKIGRISSNEDFKHLARKLTHFVMLKELKHCRSVDELTCNDNVKHKAKDFIKKYMSKFGSIYSRPIDDLD</sequence>
<dbReference type="InterPro" id="IPR003616">
    <property type="entry name" value="Post-SET_dom"/>
</dbReference>
<evidence type="ECO:0000256" key="1">
    <source>
        <dbReference type="ARBA" id="ARBA00004123"/>
    </source>
</evidence>
<dbReference type="SUPFAM" id="SSF82199">
    <property type="entry name" value="SET domain"/>
    <property type="match status" value="1"/>
</dbReference>
<dbReference type="Pfam" id="PF00856">
    <property type="entry name" value="SET"/>
    <property type="match status" value="1"/>
</dbReference>
<feature type="compositionally biased region" description="Polar residues" evidence="17">
    <location>
        <begin position="19"/>
        <end position="30"/>
    </location>
</feature>
<feature type="region of interest" description="Disordered" evidence="17">
    <location>
        <begin position="1109"/>
        <end position="1160"/>
    </location>
</feature>
<feature type="region of interest" description="Disordered" evidence="17">
    <location>
        <begin position="211"/>
        <end position="239"/>
    </location>
</feature>
<dbReference type="Gene3D" id="1.10.1740.100">
    <property type="entry name" value="Set2, Rpb1 interacting domain"/>
    <property type="match status" value="1"/>
</dbReference>
<keyword evidence="11" id="KW-0221">Differentiation</keyword>
<dbReference type="InterPro" id="IPR044437">
    <property type="entry name" value="SETD2/Set2_SET"/>
</dbReference>
<feature type="domain" description="SET" evidence="19">
    <location>
        <begin position="519"/>
        <end position="636"/>
    </location>
</feature>
<dbReference type="KEGG" id="btab:109043976"/>
<dbReference type="InterPro" id="IPR038190">
    <property type="entry name" value="SRI_sf"/>
</dbReference>
<dbReference type="InterPro" id="IPR001202">
    <property type="entry name" value="WW_dom"/>
</dbReference>
<keyword evidence="16" id="KW-0539">Nucleus</keyword>
<feature type="region of interest" description="Disordered" evidence="17">
    <location>
        <begin position="134"/>
        <end position="191"/>
    </location>
</feature>
<dbReference type="Pfam" id="PF17907">
    <property type="entry name" value="AWS"/>
    <property type="match status" value="1"/>
</dbReference>
<feature type="region of interest" description="Disordered" evidence="17">
    <location>
        <begin position="660"/>
        <end position="692"/>
    </location>
</feature>
<dbReference type="Gene3D" id="2.170.270.10">
    <property type="entry name" value="SET domain"/>
    <property type="match status" value="1"/>
</dbReference>
<dbReference type="Proteomes" id="UP001152759">
    <property type="component" value="Chromosome 1"/>
</dbReference>
<organism evidence="22 23">
    <name type="scientific">Bemisia tabaci</name>
    <name type="common">Sweetpotato whitefly</name>
    <name type="synonym">Aleurodes tabaci</name>
    <dbReference type="NCBI Taxonomy" id="7038"/>
    <lineage>
        <taxon>Eukaryota</taxon>
        <taxon>Metazoa</taxon>
        <taxon>Ecdysozoa</taxon>
        <taxon>Arthropoda</taxon>
        <taxon>Hexapoda</taxon>
        <taxon>Insecta</taxon>
        <taxon>Pterygota</taxon>
        <taxon>Neoptera</taxon>
        <taxon>Paraneoptera</taxon>
        <taxon>Hemiptera</taxon>
        <taxon>Sternorrhyncha</taxon>
        <taxon>Aleyrodoidea</taxon>
        <taxon>Aleyrodidae</taxon>
        <taxon>Aleyrodinae</taxon>
        <taxon>Bemisia</taxon>
    </lineage>
</organism>
<feature type="domain" description="WW" evidence="18">
    <location>
        <begin position="1160"/>
        <end position="1193"/>
    </location>
</feature>
<keyword evidence="14" id="KW-0805">Transcription regulation</keyword>
<evidence type="ECO:0000256" key="11">
    <source>
        <dbReference type="ARBA" id="ARBA00022782"/>
    </source>
</evidence>
<dbReference type="GO" id="GO:0046872">
    <property type="term" value="F:metal ion binding"/>
    <property type="evidence" value="ECO:0007669"/>
    <property type="project" value="UniProtKB-KW"/>
</dbReference>
<evidence type="ECO:0000256" key="3">
    <source>
        <dbReference type="ARBA" id="ARBA00012178"/>
    </source>
</evidence>
<dbReference type="EMBL" id="OU963862">
    <property type="protein sequence ID" value="CAH0382484.1"/>
    <property type="molecule type" value="Genomic_DNA"/>
</dbReference>
<evidence type="ECO:0000256" key="17">
    <source>
        <dbReference type="SAM" id="MobiDB-lite"/>
    </source>
</evidence>
<accession>A0A9P0A226</accession>
<feature type="region of interest" description="Disordered" evidence="17">
    <location>
        <begin position="1183"/>
        <end position="1277"/>
    </location>
</feature>
<feature type="domain" description="Post-SET" evidence="20">
    <location>
        <begin position="643"/>
        <end position="659"/>
    </location>
</feature>
<evidence type="ECO:0000256" key="14">
    <source>
        <dbReference type="ARBA" id="ARBA00023015"/>
    </source>
</evidence>
<feature type="region of interest" description="Disordered" evidence="17">
    <location>
        <begin position="78"/>
        <end position="117"/>
    </location>
</feature>
<comment type="subcellular location">
    <subcellularLocation>
        <location evidence="2">Chromosome</location>
    </subcellularLocation>
    <subcellularLocation>
        <location evidence="1">Nucleus</location>
    </subcellularLocation>
</comment>
<keyword evidence="8" id="KW-0808">Transferase</keyword>
<feature type="compositionally biased region" description="Basic and acidic residues" evidence="17">
    <location>
        <begin position="32"/>
        <end position="48"/>
    </location>
</feature>
<evidence type="ECO:0000259" key="19">
    <source>
        <dbReference type="PROSITE" id="PS50280"/>
    </source>
</evidence>
<evidence type="ECO:0000313" key="23">
    <source>
        <dbReference type="Proteomes" id="UP001152759"/>
    </source>
</evidence>
<dbReference type="InterPro" id="IPR001214">
    <property type="entry name" value="SET_dom"/>
</dbReference>
<keyword evidence="4" id="KW-0158">Chromosome</keyword>
<proteinExistence type="predicted"/>
<evidence type="ECO:0000256" key="10">
    <source>
        <dbReference type="ARBA" id="ARBA00022723"/>
    </source>
</evidence>
<dbReference type="SMART" id="SM00456">
    <property type="entry name" value="WW"/>
    <property type="match status" value="1"/>
</dbReference>
<keyword evidence="6" id="KW-0597">Phosphoprotein</keyword>
<dbReference type="FunFam" id="2.170.270.10:FF:000016">
    <property type="entry name" value="Histone-lysine N-methyltransferase"/>
    <property type="match status" value="1"/>
</dbReference>
<keyword evidence="5" id="KW-0217">Developmental protein</keyword>
<dbReference type="CDD" id="cd19172">
    <property type="entry name" value="SET_SETD2"/>
    <property type="match status" value="1"/>
</dbReference>
<feature type="compositionally biased region" description="Basic residues" evidence="17">
    <location>
        <begin position="682"/>
        <end position="692"/>
    </location>
</feature>
<dbReference type="GO" id="GO:0005694">
    <property type="term" value="C:chromosome"/>
    <property type="evidence" value="ECO:0007669"/>
    <property type="project" value="UniProtKB-SubCell"/>
</dbReference>
<feature type="compositionally biased region" description="Low complexity" evidence="17">
    <location>
        <begin position="168"/>
        <end position="177"/>
    </location>
</feature>
<feature type="domain" description="AWS" evidence="21">
    <location>
        <begin position="464"/>
        <end position="517"/>
    </location>
</feature>
<dbReference type="SMART" id="SM00317">
    <property type="entry name" value="SET"/>
    <property type="match status" value="1"/>
</dbReference>
<feature type="region of interest" description="Disordered" evidence="17">
    <location>
        <begin position="1"/>
        <end position="63"/>
    </location>
</feature>
<evidence type="ECO:0000259" key="20">
    <source>
        <dbReference type="PROSITE" id="PS50868"/>
    </source>
</evidence>
<dbReference type="InterPro" id="IPR006560">
    <property type="entry name" value="AWS_dom"/>
</dbReference>
<evidence type="ECO:0000256" key="5">
    <source>
        <dbReference type="ARBA" id="ARBA00022473"/>
    </source>
</evidence>
<feature type="region of interest" description="Disordered" evidence="17">
    <location>
        <begin position="256"/>
        <end position="278"/>
    </location>
</feature>
<evidence type="ECO:0000256" key="2">
    <source>
        <dbReference type="ARBA" id="ARBA00004286"/>
    </source>
</evidence>
<protein>
    <recommendedName>
        <fullName evidence="3">[histone H3]-lysine(36) N-trimethyltransferase</fullName>
        <ecNumber evidence="3">2.1.1.359</ecNumber>
    </recommendedName>
</protein>
<feature type="compositionally biased region" description="Basic and acidic residues" evidence="17">
    <location>
        <begin position="178"/>
        <end position="191"/>
    </location>
</feature>
<dbReference type="GO" id="GO:0030154">
    <property type="term" value="P:cell differentiation"/>
    <property type="evidence" value="ECO:0007669"/>
    <property type="project" value="UniProtKB-KW"/>
</dbReference>
<keyword evidence="12" id="KW-0862">Zinc</keyword>
<dbReference type="EC" id="2.1.1.359" evidence="3"/>
<dbReference type="PANTHER" id="PTHR46711">
    <property type="entry name" value="HISTONE-LYSINE N-METHYLTRANSFERASE SETD2"/>
    <property type="match status" value="1"/>
</dbReference>
<feature type="region of interest" description="Disordered" evidence="17">
    <location>
        <begin position="926"/>
        <end position="1019"/>
    </location>
</feature>
<dbReference type="InterPro" id="IPR042294">
    <property type="entry name" value="SETD2_animal"/>
</dbReference>
<dbReference type="GO" id="GO:0005634">
    <property type="term" value="C:nucleus"/>
    <property type="evidence" value="ECO:0007669"/>
    <property type="project" value="UniProtKB-SubCell"/>
</dbReference>
<feature type="region of interest" description="Disordered" evidence="17">
    <location>
        <begin position="824"/>
        <end position="846"/>
    </location>
</feature>
<keyword evidence="15" id="KW-0804">Transcription</keyword>
<feature type="compositionally biased region" description="Pro residues" evidence="17">
    <location>
        <begin position="1001"/>
        <end position="1019"/>
    </location>
</feature>
<feature type="compositionally biased region" description="Basic and acidic residues" evidence="17">
    <location>
        <begin position="926"/>
        <end position="962"/>
    </location>
</feature>
<evidence type="ECO:0000256" key="6">
    <source>
        <dbReference type="ARBA" id="ARBA00022553"/>
    </source>
</evidence>
<feature type="compositionally biased region" description="Acidic residues" evidence="17">
    <location>
        <begin position="1206"/>
        <end position="1226"/>
    </location>
</feature>
<keyword evidence="7" id="KW-0489">Methyltransferase</keyword>
<dbReference type="PANTHER" id="PTHR46711:SF1">
    <property type="entry name" value="HISTONE-LYSINE N-METHYLTRANSFERASE SETD2"/>
    <property type="match status" value="1"/>
</dbReference>
<evidence type="ECO:0000256" key="4">
    <source>
        <dbReference type="ARBA" id="ARBA00022454"/>
    </source>
</evidence>
<dbReference type="SUPFAM" id="SSF51045">
    <property type="entry name" value="WW domain"/>
    <property type="match status" value="1"/>
</dbReference>
<feature type="compositionally biased region" description="Basic and acidic residues" evidence="17">
    <location>
        <begin position="973"/>
        <end position="992"/>
    </location>
</feature>
<gene>
    <name evidence="22" type="ORF">BEMITA_LOCUS2022</name>
</gene>
<dbReference type="SMART" id="SM00570">
    <property type="entry name" value="AWS"/>
    <property type="match status" value="1"/>
</dbReference>
<reference evidence="22" key="1">
    <citation type="submission" date="2021-12" db="EMBL/GenBank/DDBJ databases">
        <authorList>
            <person name="King R."/>
        </authorList>
    </citation>
    <scope>NUCLEOTIDE SEQUENCE</scope>
</reference>
<dbReference type="Pfam" id="PF08236">
    <property type="entry name" value="SRI"/>
    <property type="match status" value="1"/>
</dbReference>
<evidence type="ECO:0000256" key="16">
    <source>
        <dbReference type="ARBA" id="ARBA00023242"/>
    </source>
</evidence>
<dbReference type="PROSITE" id="PS51215">
    <property type="entry name" value="AWS"/>
    <property type="match status" value="1"/>
</dbReference>
<dbReference type="PROSITE" id="PS50020">
    <property type="entry name" value="WW_DOMAIN_2"/>
    <property type="match status" value="1"/>
</dbReference>
<dbReference type="PROSITE" id="PS50280">
    <property type="entry name" value="SET"/>
    <property type="match status" value="1"/>
</dbReference>
<dbReference type="InterPro" id="IPR036020">
    <property type="entry name" value="WW_dom_sf"/>
</dbReference>
<evidence type="ECO:0000259" key="18">
    <source>
        <dbReference type="PROSITE" id="PS50020"/>
    </source>
</evidence>
<feature type="compositionally biased region" description="Polar residues" evidence="17">
    <location>
        <begin position="406"/>
        <end position="418"/>
    </location>
</feature>
<dbReference type="GO" id="GO:0006355">
    <property type="term" value="P:regulation of DNA-templated transcription"/>
    <property type="evidence" value="ECO:0007669"/>
    <property type="project" value="InterPro"/>
</dbReference>
<dbReference type="InterPro" id="IPR046341">
    <property type="entry name" value="SET_dom_sf"/>
</dbReference>
<name>A0A9P0A226_BEMTA</name>
<dbReference type="Pfam" id="PF00397">
    <property type="entry name" value="WW"/>
    <property type="match status" value="1"/>
</dbReference>
<dbReference type="PROSITE" id="PS50868">
    <property type="entry name" value="POST_SET"/>
    <property type="match status" value="1"/>
</dbReference>
<dbReference type="Gene3D" id="2.20.70.10">
    <property type="match status" value="1"/>
</dbReference>
<evidence type="ECO:0000256" key="12">
    <source>
        <dbReference type="ARBA" id="ARBA00022833"/>
    </source>
</evidence>
<dbReference type="GO" id="GO:0032259">
    <property type="term" value="P:methylation"/>
    <property type="evidence" value="ECO:0007669"/>
    <property type="project" value="UniProtKB-KW"/>
</dbReference>
<dbReference type="GO" id="GO:0140955">
    <property type="term" value="F:histone H3K36 trimethyltransferase activity"/>
    <property type="evidence" value="ECO:0007669"/>
    <property type="project" value="UniProtKB-EC"/>
</dbReference>
<evidence type="ECO:0000256" key="8">
    <source>
        <dbReference type="ARBA" id="ARBA00022679"/>
    </source>
</evidence>
<feature type="compositionally biased region" description="Low complexity" evidence="17">
    <location>
        <begin position="311"/>
        <end position="346"/>
    </location>
</feature>
<dbReference type="CDD" id="cd00201">
    <property type="entry name" value="WW"/>
    <property type="match status" value="1"/>
</dbReference>
<evidence type="ECO:0000256" key="7">
    <source>
        <dbReference type="ARBA" id="ARBA00022603"/>
    </source>
</evidence>
<evidence type="ECO:0000259" key="21">
    <source>
        <dbReference type="PROSITE" id="PS51215"/>
    </source>
</evidence>
<keyword evidence="9" id="KW-0949">S-adenosyl-L-methionine</keyword>
<evidence type="ECO:0000256" key="13">
    <source>
        <dbReference type="ARBA" id="ARBA00022853"/>
    </source>
</evidence>
<feature type="region of interest" description="Disordered" evidence="17">
    <location>
        <begin position="891"/>
        <end position="910"/>
    </location>
</feature>